<proteinExistence type="predicted"/>
<keyword evidence="3" id="KW-1185">Reference proteome</keyword>
<comment type="caution">
    <text evidence="2">The sequence shown here is derived from an EMBL/GenBank/DDBJ whole genome shotgun (WGS) entry which is preliminary data.</text>
</comment>
<accession>A0A3S2UJE5</accession>
<dbReference type="Pfam" id="PF21805">
    <property type="entry name" value="Imm5_like"/>
    <property type="match status" value="1"/>
</dbReference>
<dbReference type="OrthoDB" id="166981at2"/>
<reference evidence="2 3" key="1">
    <citation type="submission" date="2019-01" db="EMBL/GenBank/DDBJ databases">
        <authorList>
            <person name="Chen W.-M."/>
        </authorList>
    </citation>
    <scope>NUCLEOTIDE SEQUENCE [LARGE SCALE GENOMIC DNA]</scope>
    <source>
        <strain evidence="2 3">YBJ-36</strain>
    </source>
</reference>
<feature type="domain" description="Imm-5-like" evidence="1">
    <location>
        <begin position="24"/>
        <end position="143"/>
    </location>
</feature>
<organism evidence="2 3">
    <name type="scientific">Mucilaginibacter limnophilus</name>
    <dbReference type="NCBI Taxonomy" id="1932778"/>
    <lineage>
        <taxon>Bacteria</taxon>
        <taxon>Pseudomonadati</taxon>
        <taxon>Bacteroidota</taxon>
        <taxon>Sphingobacteriia</taxon>
        <taxon>Sphingobacteriales</taxon>
        <taxon>Sphingobacteriaceae</taxon>
        <taxon>Mucilaginibacter</taxon>
    </lineage>
</organism>
<evidence type="ECO:0000259" key="1">
    <source>
        <dbReference type="Pfam" id="PF21805"/>
    </source>
</evidence>
<dbReference type="AlphaFoldDB" id="A0A3S2UJE5"/>
<evidence type="ECO:0000313" key="2">
    <source>
        <dbReference type="EMBL" id="RVT98293.1"/>
    </source>
</evidence>
<gene>
    <name evidence="2" type="ORF">EOD41_17250</name>
</gene>
<protein>
    <recommendedName>
        <fullName evidence="1">Imm-5-like domain-containing protein</fullName>
    </recommendedName>
</protein>
<dbReference type="EMBL" id="SACK01000009">
    <property type="protein sequence ID" value="RVT98293.1"/>
    <property type="molecule type" value="Genomic_DNA"/>
</dbReference>
<name>A0A3S2UJE5_9SPHI</name>
<sequence length="167" mass="18534">MTSKEQAQRSKRYHWIAAHRGGPLSLSDRQQLIRWARECVEHVLHLAGPEVDQRIIDALVTAAAWENGKTSTGDCMKKSLGAHAAARVSTNETHKAIARAAGQAVATAHMADHSLGGAYYALKAIKLAGLELATEKRWQEERLLVLPVQLQELVKATWQQKKLDERI</sequence>
<dbReference type="InterPro" id="IPR048667">
    <property type="entry name" value="Imm5-like"/>
</dbReference>
<dbReference type="Proteomes" id="UP000282759">
    <property type="component" value="Unassembled WGS sequence"/>
</dbReference>
<evidence type="ECO:0000313" key="3">
    <source>
        <dbReference type="Proteomes" id="UP000282759"/>
    </source>
</evidence>